<proteinExistence type="predicted"/>
<dbReference type="CDD" id="cd00077">
    <property type="entry name" value="HDc"/>
    <property type="match status" value="1"/>
</dbReference>
<gene>
    <name evidence="2" type="ORF">INR99_02170</name>
</gene>
<organism evidence="2 3">
    <name type="scientific">Chitinilyticum piscinae</name>
    <dbReference type="NCBI Taxonomy" id="2866724"/>
    <lineage>
        <taxon>Bacteria</taxon>
        <taxon>Pseudomonadati</taxon>
        <taxon>Pseudomonadota</taxon>
        <taxon>Betaproteobacteria</taxon>
        <taxon>Neisseriales</taxon>
        <taxon>Chitinibacteraceae</taxon>
        <taxon>Chitinilyticum</taxon>
    </lineage>
</organism>
<evidence type="ECO:0000313" key="3">
    <source>
        <dbReference type="Proteomes" id="UP000604481"/>
    </source>
</evidence>
<reference evidence="2 3" key="1">
    <citation type="submission" date="2020-10" db="EMBL/GenBank/DDBJ databases">
        <title>The genome sequence of Chitinilyticum litopenaei 4Y14.</title>
        <authorList>
            <person name="Liu Y."/>
        </authorList>
    </citation>
    <scope>NUCLEOTIDE SEQUENCE [LARGE SCALE GENOMIC DNA]</scope>
    <source>
        <strain evidence="2 3">4Y14</strain>
    </source>
</reference>
<dbReference type="PANTHER" id="PTHR33525">
    <property type="match status" value="1"/>
</dbReference>
<protein>
    <submittedName>
        <fullName evidence="2">HDOD domain-containing protein</fullName>
    </submittedName>
</protein>
<feature type="domain" description="HDOD" evidence="1">
    <location>
        <begin position="33"/>
        <end position="223"/>
    </location>
</feature>
<dbReference type="PANTHER" id="PTHR33525:SF3">
    <property type="entry name" value="RIBONUCLEASE Y"/>
    <property type="match status" value="1"/>
</dbReference>
<dbReference type="Pfam" id="PF08668">
    <property type="entry name" value="HDOD"/>
    <property type="match status" value="1"/>
</dbReference>
<dbReference type="SMART" id="SM00471">
    <property type="entry name" value="HDc"/>
    <property type="match status" value="1"/>
</dbReference>
<dbReference type="InterPro" id="IPR052340">
    <property type="entry name" value="RNase_Y/CdgJ"/>
</dbReference>
<name>A0A8J7FK00_9NEIS</name>
<dbReference type="SUPFAM" id="SSF109604">
    <property type="entry name" value="HD-domain/PDEase-like"/>
    <property type="match status" value="1"/>
</dbReference>
<dbReference type="EMBL" id="JADFUA010000001">
    <property type="protein sequence ID" value="MBE9608144.1"/>
    <property type="molecule type" value="Genomic_DNA"/>
</dbReference>
<dbReference type="InterPro" id="IPR013976">
    <property type="entry name" value="HDOD"/>
</dbReference>
<evidence type="ECO:0000313" key="2">
    <source>
        <dbReference type="EMBL" id="MBE9608144.1"/>
    </source>
</evidence>
<dbReference type="Gene3D" id="1.10.3210.10">
    <property type="entry name" value="Hypothetical protein af1432"/>
    <property type="match status" value="1"/>
</dbReference>
<evidence type="ECO:0000259" key="1">
    <source>
        <dbReference type="PROSITE" id="PS51833"/>
    </source>
</evidence>
<dbReference type="Proteomes" id="UP000604481">
    <property type="component" value="Unassembled WGS sequence"/>
</dbReference>
<keyword evidence="3" id="KW-1185">Reference proteome</keyword>
<sequence length="287" mass="32189">MTKSPDKPAEALRADRLAMLQEIAKDLENEVVFPVNFDVTVKMGAVLREADASPSRVARFLEKDPLVVLKLFKAAHRRRDRLGSASPVLSTDEALALLGMGEVRRIVGDCAREQLSRSRELAAFEEEAYFIWQHSLRTAAIARVLAARLTRVNPLEAFLAGLVHDLGAFYLLDRTRLYPELLERPKTVVYLVAQWHESVNTILLDSLGLPAELIEGVRDHEEPRPPVENPRTLNDVIYLANRFAGGLTELHFQDVQVPSEPVELLLPKFAELRPEWEGACTALLDLS</sequence>
<dbReference type="InterPro" id="IPR003607">
    <property type="entry name" value="HD/PDEase_dom"/>
</dbReference>
<dbReference type="AlphaFoldDB" id="A0A8J7FK00"/>
<dbReference type="PROSITE" id="PS51833">
    <property type="entry name" value="HDOD"/>
    <property type="match status" value="1"/>
</dbReference>
<comment type="caution">
    <text evidence="2">The sequence shown here is derived from an EMBL/GenBank/DDBJ whole genome shotgun (WGS) entry which is preliminary data.</text>
</comment>
<dbReference type="RefSeq" id="WP_194114645.1">
    <property type="nucleotide sequence ID" value="NZ_JADFUA010000001.1"/>
</dbReference>
<accession>A0A8J7FK00</accession>